<comment type="caution">
    <text evidence="1">The sequence shown here is derived from an EMBL/GenBank/DDBJ whole genome shotgun (WGS) entry which is preliminary data.</text>
</comment>
<gene>
    <name evidence="1" type="ORF">OKA104_LOCUS37750</name>
</gene>
<protein>
    <submittedName>
        <fullName evidence="1">Uncharacterized protein</fullName>
    </submittedName>
</protein>
<dbReference type="Proteomes" id="UP000663881">
    <property type="component" value="Unassembled WGS sequence"/>
</dbReference>
<dbReference type="AlphaFoldDB" id="A0A819XVG7"/>
<name>A0A819XVG7_9BILA</name>
<accession>A0A819XVG7</accession>
<organism evidence="1 2">
    <name type="scientific">Adineta steineri</name>
    <dbReference type="NCBI Taxonomy" id="433720"/>
    <lineage>
        <taxon>Eukaryota</taxon>
        <taxon>Metazoa</taxon>
        <taxon>Spiralia</taxon>
        <taxon>Gnathifera</taxon>
        <taxon>Rotifera</taxon>
        <taxon>Eurotatoria</taxon>
        <taxon>Bdelloidea</taxon>
        <taxon>Adinetida</taxon>
        <taxon>Adinetidae</taxon>
        <taxon>Adineta</taxon>
    </lineage>
</organism>
<evidence type="ECO:0000313" key="1">
    <source>
        <dbReference type="EMBL" id="CAF4141016.1"/>
    </source>
</evidence>
<sequence>MNKLASSSPLSFNEKLQ</sequence>
<reference evidence="1" key="1">
    <citation type="submission" date="2021-02" db="EMBL/GenBank/DDBJ databases">
        <authorList>
            <person name="Nowell W R."/>
        </authorList>
    </citation>
    <scope>NUCLEOTIDE SEQUENCE</scope>
</reference>
<dbReference type="EMBL" id="CAJOAY010006461">
    <property type="protein sequence ID" value="CAF4141016.1"/>
    <property type="molecule type" value="Genomic_DNA"/>
</dbReference>
<evidence type="ECO:0000313" key="2">
    <source>
        <dbReference type="Proteomes" id="UP000663881"/>
    </source>
</evidence>
<feature type="non-terminal residue" evidence="1">
    <location>
        <position position="17"/>
    </location>
</feature>
<proteinExistence type="predicted"/>